<feature type="region of interest" description="Disordered" evidence="1">
    <location>
        <begin position="279"/>
        <end position="538"/>
    </location>
</feature>
<dbReference type="Proteomes" id="UP000055045">
    <property type="component" value="Unassembled WGS sequence"/>
</dbReference>
<evidence type="ECO:0000256" key="1">
    <source>
        <dbReference type="SAM" id="MobiDB-lite"/>
    </source>
</evidence>
<feature type="region of interest" description="Disordered" evidence="1">
    <location>
        <begin position="166"/>
        <end position="194"/>
    </location>
</feature>
<feature type="compositionally biased region" description="Low complexity" evidence="1">
    <location>
        <begin position="471"/>
        <end position="481"/>
    </location>
</feature>
<feature type="non-terminal residue" evidence="2">
    <location>
        <position position="703"/>
    </location>
</feature>
<feature type="compositionally biased region" description="Basic and acidic residues" evidence="1">
    <location>
        <begin position="429"/>
        <end position="450"/>
    </location>
</feature>
<accession>A0A124GPM6</accession>
<proteinExistence type="predicted"/>
<feature type="compositionally biased region" description="Basic and acidic residues" evidence="1">
    <location>
        <begin position="360"/>
        <end position="392"/>
    </location>
</feature>
<dbReference type="EMBL" id="LLXE01000983">
    <property type="protein sequence ID" value="KUM55443.1"/>
    <property type="molecule type" value="Genomic_DNA"/>
</dbReference>
<feature type="compositionally biased region" description="Acidic residues" evidence="1">
    <location>
        <begin position="291"/>
        <end position="307"/>
    </location>
</feature>
<feature type="region of interest" description="Disordered" evidence="1">
    <location>
        <begin position="226"/>
        <end position="262"/>
    </location>
</feature>
<feature type="compositionally biased region" description="Basic and acidic residues" evidence="1">
    <location>
        <begin position="484"/>
        <end position="501"/>
    </location>
</feature>
<sequence length="703" mass="78589">MEENRYYIPFYRGEDYEGKDPAEEKAKVAQLMISALNAYRLVPFAQYQIISEPIDEHSLQELTWNFLWQADVMCAVRDQILADHSNSLFPTDKAVSSTGPLRGVQHMLWIVFANVFHASPAWPRPQASRVKYADPIERDQAKVVQRQLLYEQIVLVVRFASPTDDCHCPPSPKHRARQKKSPKDKDVEDDEKLSPMSAEYAIMIKRMEVRQRCEAAHQRFLRKKAAEASGAVETQKVSGAQEEAVEQGTEGTRPPEDHGPDIMDPDILAKVLEIGNSLNAGSRDRMGGMTPEDEDMLDRDLTDEDGIWDGAPSEEMSIGDEDQVEEEPSGLDEGRLLKVTGESLGFYPNEPSHSSVSPEAELRMDPEVEPVTEKPHDSLHDTPNRTLDRDYPPESPQRTKSRRTTTQRGGSTTADRVGGRRRGGSTEPWTKDRVNIPPKERDDGKAKDSTVKTGKTPIQEGVPPTRKKKPTQQPRVQRVPPETSEVRADPIDTAEVHDNTRGVRTTPKKTQAINPPDVTLRDKQSPTKGSPIGVSPSLAESEKEFDKIQGKVYRLDFYDLHFRYNQPQGPNAHHYTSVQKHLLEEEVLRRADTLEGYGEARNVTTSLPQKAASLAAKMTTLELLQHQYYIQEGPGTYTYQKQAVSRELAKRPGSSDGFWGLDGAGGKSKLRGEFTAPSYTPLYLLSSETTARGTGLAESAGKE</sequence>
<keyword evidence="3" id="KW-1185">Reference proteome</keyword>
<evidence type="ECO:0000313" key="3">
    <source>
        <dbReference type="Proteomes" id="UP000055045"/>
    </source>
</evidence>
<name>A0A124GPM6_PENFR</name>
<dbReference type="AlphaFoldDB" id="A0A124GPM6"/>
<gene>
    <name evidence="2" type="ORF">ACN42_g11832</name>
</gene>
<organism evidence="2 3">
    <name type="scientific">Penicillium freii</name>
    <dbReference type="NCBI Taxonomy" id="48697"/>
    <lineage>
        <taxon>Eukaryota</taxon>
        <taxon>Fungi</taxon>
        <taxon>Dikarya</taxon>
        <taxon>Ascomycota</taxon>
        <taxon>Pezizomycotina</taxon>
        <taxon>Eurotiomycetes</taxon>
        <taxon>Eurotiomycetidae</taxon>
        <taxon>Eurotiales</taxon>
        <taxon>Aspergillaceae</taxon>
        <taxon>Penicillium</taxon>
    </lineage>
</organism>
<comment type="caution">
    <text evidence="2">The sequence shown here is derived from an EMBL/GenBank/DDBJ whole genome shotgun (WGS) entry which is preliminary data.</text>
</comment>
<reference evidence="2 3" key="1">
    <citation type="submission" date="2015-10" db="EMBL/GenBank/DDBJ databases">
        <title>Genome sequencing of Penicillium freii.</title>
        <authorList>
            <person name="Nguyen H.D."/>
            <person name="Visagie C.M."/>
            <person name="Seifert K.A."/>
        </authorList>
    </citation>
    <scope>NUCLEOTIDE SEQUENCE [LARGE SCALE GENOMIC DNA]</scope>
    <source>
        <strain evidence="2 3">DAOM 242723</strain>
    </source>
</reference>
<protein>
    <submittedName>
        <fullName evidence="2">Uncharacterized protein</fullName>
    </submittedName>
</protein>
<evidence type="ECO:0000313" key="2">
    <source>
        <dbReference type="EMBL" id="KUM55443.1"/>
    </source>
</evidence>
<feature type="compositionally biased region" description="Acidic residues" evidence="1">
    <location>
        <begin position="317"/>
        <end position="330"/>
    </location>
</feature>